<dbReference type="EMBL" id="CM056743">
    <property type="protein sequence ID" value="KAJ8672531.1"/>
    <property type="molecule type" value="Genomic_DNA"/>
</dbReference>
<accession>A0ACC2NN16</accession>
<organism evidence="1 2">
    <name type="scientific">Eretmocerus hayati</name>
    <dbReference type="NCBI Taxonomy" id="131215"/>
    <lineage>
        <taxon>Eukaryota</taxon>
        <taxon>Metazoa</taxon>
        <taxon>Ecdysozoa</taxon>
        <taxon>Arthropoda</taxon>
        <taxon>Hexapoda</taxon>
        <taxon>Insecta</taxon>
        <taxon>Pterygota</taxon>
        <taxon>Neoptera</taxon>
        <taxon>Endopterygota</taxon>
        <taxon>Hymenoptera</taxon>
        <taxon>Apocrita</taxon>
        <taxon>Proctotrupomorpha</taxon>
        <taxon>Chalcidoidea</taxon>
        <taxon>Aphelinidae</taxon>
        <taxon>Aphelininae</taxon>
        <taxon>Eretmocerus</taxon>
    </lineage>
</organism>
<proteinExistence type="predicted"/>
<evidence type="ECO:0000313" key="2">
    <source>
        <dbReference type="Proteomes" id="UP001239111"/>
    </source>
</evidence>
<protein>
    <submittedName>
        <fullName evidence="1">Uncharacterized protein</fullName>
    </submittedName>
</protein>
<reference evidence="1" key="1">
    <citation type="submission" date="2023-04" db="EMBL/GenBank/DDBJ databases">
        <title>A chromosome-level genome assembly of the parasitoid wasp Eretmocerus hayati.</title>
        <authorList>
            <person name="Zhong Y."/>
            <person name="Liu S."/>
            <person name="Liu Y."/>
        </authorList>
    </citation>
    <scope>NUCLEOTIDE SEQUENCE</scope>
    <source>
        <strain evidence="1">ZJU_SS_LIU_2023</strain>
    </source>
</reference>
<dbReference type="Proteomes" id="UP001239111">
    <property type="component" value="Chromosome 3"/>
</dbReference>
<sequence>MSQRAEMAVEAVLPPRCDFALQVPCPLSGSSQDPHRPKSRERRIFGGSLTDIKTYPYIVSVQDLDGHLCAGTIVTESIILTAAHCVDHPISVVAGSSYVNSGGSWHNVTESIVHEDFIPNTFDHDIALLKLDPAITINNKTTKKVQFFQCNDIEVKHGTKATVVGWGMTREYPSNGIAFGTSWESIKSIFDFNSGELLEQLNQVGLEIISKKECQRLLPKMNLKQQLCAYFPDKKHCEGDSGGPLMVDQRQVGIVSAGSSKCTNQRSVGIYTEVAAYHYWIHRGIRTLTKSQNLNLILRRTRIESSRFKCEEKRYVIDKI</sequence>
<gene>
    <name evidence="1" type="ORF">QAD02_003790</name>
</gene>
<evidence type="ECO:0000313" key="1">
    <source>
        <dbReference type="EMBL" id="KAJ8672531.1"/>
    </source>
</evidence>
<comment type="caution">
    <text evidence="1">The sequence shown here is derived from an EMBL/GenBank/DDBJ whole genome shotgun (WGS) entry which is preliminary data.</text>
</comment>
<name>A0ACC2NN16_9HYME</name>
<keyword evidence="2" id="KW-1185">Reference proteome</keyword>